<dbReference type="Proteomes" id="UP001284601">
    <property type="component" value="Unassembled WGS sequence"/>
</dbReference>
<dbReference type="Pfam" id="PF08028">
    <property type="entry name" value="Acyl-CoA_dh_2"/>
    <property type="match status" value="1"/>
</dbReference>
<evidence type="ECO:0000256" key="1">
    <source>
        <dbReference type="ARBA" id="ARBA00023002"/>
    </source>
</evidence>
<evidence type="ECO:0000259" key="4">
    <source>
        <dbReference type="Pfam" id="PF08028"/>
    </source>
</evidence>
<protein>
    <submittedName>
        <fullName evidence="5">Acyl-CoA dehydrogenase family protein</fullName>
    </submittedName>
</protein>
<dbReference type="PIRSF" id="PIRSF016578">
    <property type="entry name" value="HsaA"/>
    <property type="match status" value="1"/>
</dbReference>
<dbReference type="SUPFAM" id="SSF56645">
    <property type="entry name" value="Acyl-CoA dehydrogenase NM domain-like"/>
    <property type="match status" value="1"/>
</dbReference>
<dbReference type="PANTHER" id="PTHR48083:SF19">
    <property type="entry name" value="FLAVIN-DEPENDENT MONOOXYGENASE, OXYGENASE SUBUNIT HSAA"/>
    <property type="match status" value="1"/>
</dbReference>
<keyword evidence="6" id="KW-1185">Reference proteome</keyword>
<evidence type="ECO:0000259" key="3">
    <source>
        <dbReference type="Pfam" id="PF02771"/>
    </source>
</evidence>
<dbReference type="Gene3D" id="1.10.540.10">
    <property type="entry name" value="Acyl-CoA dehydrogenase/oxidase, N-terminal domain"/>
    <property type="match status" value="1"/>
</dbReference>
<dbReference type="Pfam" id="PF02771">
    <property type="entry name" value="Acyl-CoA_dh_N"/>
    <property type="match status" value="1"/>
</dbReference>
<accession>A0ABU4HMA5</accession>
<dbReference type="InterPro" id="IPR050741">
    <property type="entry name" value="Acyl-CoA_dehydrogenase"/>
</dbReference>
<dbReference type="PANTHER" id="PTHR48083">
    <property type="entry name" value="MEDIUM-CHAIN SPECIFIC ACYL-COA DEHYDROGENASE, MITOCHONDRIAL-RELATED"/>
    <property type="match status" value="1"/>
</dbReference>
<organism evidence="5 6">
    <name type="scientific">Conexibacter stalactiti</name>
    <dbReference type="NCBI Taxonomy" id="1940611"/>
    <lineage>
        <taxon>Bacteria</taxon>
        <taxon>Bacillati</taxon>
        <taxon>Actinomycetota</taxon>
        <taxon>Thermoleophilia</taxon>
        <taxon>Solirubrobacterales</taxon>
        <taxon>Conexibacteraceae</taxon>
        <taxon>Conexibacter</taxon>
    </lineage>
</organism>
<reference evidence="6" key="1">
    <citation type="submission" date="2023-07" db="EMBL/GenBank/DDBJ databases">
        <title>Conexibacter stalactiti sp. nov., isolated from stalactites in a lava cave and emended description of the genus Conexibacter.</title>
        <authorList>
            <person name="Lee S.D."/>
        </authorList>
    </citation>
    <scope>NUCLEOTIDE SEQUENCE [LARGE SCALE GENOMIC DNA]</scope>
    <source>
        <strain evidence="6">KCTC 39840</strain>
    </source>
</reference>
<dbReference type="EMBL" id="JAWSTH010000009">
    <property type="protein sequence ID" value="MDW5593849.1"/>
    <property type="molecule type" value="Genomic_DNA"/>
</dbReference>
<dbReference type="InterPro" id="IPR013107">
    <property type="entry name" value="Acyl-CoA_DH_C"/>
</dbReference>
<dbReference type="Gene3D" id="2.40.110.10">
    <property type="entry name" value="Butyryl-CoA Dehydrogenase, subunit A, domain 2"/>
    <property type="match status" value="1"/>
</dbReference>
<dbReference type="InterPro" id="IPR013786">
    <property type="entry name" value="AcylCoA_DH/ox_N"/>
</dbReference>
<keyword evidence="1" id="KW-0560">Oxidoreductase</keyword>
<comment type="caution">
    <text evidence="5">The sequence shown here is derived from an EMBL/GenBank/DDBJ whole genome shotgun (WGS) entry which is preliminary data.</text>
</comment>
<feature type="domain" description="Acyl-CoA dehydrogenase/oxidase N-terminal" evidence="3">
    <location>
        <begin position="2"/>
        <end position="103"/>
    </location>
</feature>
<name>A0ABU4HMA5_9ACTN</name>
<proteinExistence type="inferred from homology"/>
<evidence type="ECO:0000313" key="5">
    <source>
        <dbReference type="EMBL" id="MDW5593849.1"/>
    </source>
</evidence>
<dbReference type="Gene3D" id="1.20.140.10">
    <property type="entry name" value="Butyryl-CoA Dehydrogenase, subunit A, domain 3"/>
    <property type="match status" value="1"/>
</dbReference>
<evidence type="ECO:0000256" key="2">
    <source>
        <dbReference type="ARBA" id="ARBA00049661"/>
    </source>
</evidence>
<feature type="domain" description="Acyl-CoA dehydrogenase C-terminal" evidence="4">
    <location>
        <begin position="229"/>
        <end position="367"/>
    </location>
</feature>
<evidence type="ECO:0000313" key="6">
    <source>
        <dbReference type="Proteomes" id="UP001284601"/>
    </source>
</evidence>
<dbReference type="InterPro" id="IPR036250">
    <property type="entry name" value="AcylCo_DH-like_C"/>
</dbReference>
<comment type="similarity">
    <text evidence="2">Belongs to the HpaH/HsaA monooxygenase family.</text>
</comment>
<dbReference type="InterPro" id="IPR009100">
    <property type="entry name" value="AcylCoA_DH/oxidase_NM_dom_sf"/>
</dbReference>
<dbReference type="InterPro" id="IPR037069">
    <property type="entry name" value="AcylCoA_DH/ox_N_sf"/>
</dbReference>
<dbReference type="SUPFAM" id="SSF47203">
    <property type="entry name" value="Acyl-CoA dehydrogenase C-terminal domain-like"/>
    <property type="match status" value="1"/>
</dbReference>
<sequence>MARDELFARIAEGERERERERIAPHDQIALLRESRLGALRVPVALGGAGASVRELFETLIALAQADANVAQIVRAHFAFVEQVLLVPDAAFQERWLAPVAAGEIYGNAVTEIGGQQAGDFVGLSTRIAPSGDGDGGYLIDGTKYYSTGTLYSDRVWVWGVTPEGVPASAVVPVDRDGVTVEDDWDGFGQRLTGTGTTRFAGVRAAADEVLLSDPDNVPPRLPVGAFLQLWLTATVAGAVRSLRDEAVTLLRDRRRGHTHGAAALPREDPVLLQAVGQIASDAWAIEATVLSAAEAIDRANADVAAGRADSGAVHAASKRAAEAKVVVDRLALRSASLLFEAGGASATKASAGLDRHWRNIRTLASHNPTPLKAYALGDFVVNGATLPDNTYF</sequence>
<gene>
    <name evidence="5" type="ORF">R7226_05860</name>
</gene>
<dbReference type="InterPro" id="IPR046373">
    <property type="entry name" value="Acyl-CoA_Oxase/DH_mid-dom_sf"/>
</dbReference>
<dbReference type="RefSeq" id="WP_318596108.1">
    <property type="nucleotide sequence ID" value="NZ_JAWSTH010000009.1"/>
</dbReference>